<evidence type="ECO:0000313" key="3">
    <source>
        <dbReference type="Proteomes" id="UP001272137"/>
    </source>
</evidence>
<dbReference type="AlphaFoldDB" id="A0AAW9D206"/>
<reference evidence="2" key="1">
    <citation type="submission" date="2018-08" db="EMBL/GenBank/DDBJ databases">
        <title>Identification of Burkholderia cepacia strains that express a Burkholderia pseudomallei-like capsular polysaccharide.</title>
        <authorList>
            <person name="Burtnick M.N."/>
            <person name="Vongsouvath M."/>
            <person name="Newton P."/>
            <person name="Wuthiekanun V."/>
            <person name="Limmathurotsakul D."/>
            <person name="Brett P.J."/>
            <person name="Chantratita N."/>
            <person name="Dance D.A."/>
        </authorList>
    </citation>
    <scope>NUCLEOTIDE SEQUENCE</scope>
    <source>
        <strain evidence="2">SBXCC001</strain>
    </source>
</reference>
<dbReference type="EMBL" id="QXCT01000002">
    <property type="protein sequence ID" value="MDW9256066.1"/>
    <property type="molecule type" value="Genomic_DNA"/>
</dbReference>
<sequence>MRRVARLGPSAEPHPAKQMKKPRADWISRGSMAVIDEAEHVRRRSVL</sequence>
<accession>A0AAW9D206</accession>
<evidence type="ECO:0000256" key="1">
    <source>
        <dbReference type="SAM" id="MobiDB-lite"/>
    </source>
</evidence>
<dbReference type="Proteomes" id="UP001272137">
    <property type="component" value="Unassembled WGS sequence"/>
</dbReference>
<feature type="region of interest" description="Disordered" evidence="1">
    <location>
        <begin position="1"/>
        <end position="25"/>
    </location>
</feature>
<proteinExistence type="predicted"/>
<organism evidence="2 3">
    <name type="scientific">Burkholderia thailandensis</name>
    <dbReference type="NCBI Taxonomy" id="57975"/>
    <lineage>
        <taxon>Bacteria</taxon>
        <taxon>Pseudomonadati</taxon>
        <taxon>Pseudomonadota</taxon>
        <taxon>Betaproteobacteria</taxon>
        <taxon>Burkholderiales</taxon>
        <taxon>Burkholderiaceae</taxon>
        <taxon>Burkholderia</taxon>
        <taxon>pseudomallei group</taxon>
    </lineage>
</organism>
<name>A0AAW9D206_BURTH</name>
<comment type="caution">
    <text evidence="2">The sequence shown here is derived from an EMBL/GenBank/DDBJ whole genome shotgun (WGS) entry which is preliminary data.</text>
</comment>
<gene>
    <name evidence="2" type="ORF">C7S16_2612</name>
</gene>
<evidence type="ECO:0000313" key="2">
    <source>
        <dbReference type="EMBL" id="MDW9256066.1"/>
    </source>
</evidence>
<protein>
    <submittedName>
        <fullName evidence="2">Uncharacterized protein</fullName>
    </submittedName>
</protein>